<dbReference type="Proteomes" id="UP000827976">
    <property type="component" value="Chromosome 8"/>
</dbReference>
<comment type="caution">
    <text evidence="1">The sequence shown here is derived from an EMBL/GenBank/DDBJ whole genome shotgun (WGS) entry which is preliminary data.</text>
</comment>
<sequence>MPPTLGVLSSLQQQRAHYSAVPVIVFLHYDSVPAARSNHNHLSHRPRWTKSGGYSKPTSLMTSHGRTFCVLALLATKEPIYGQDLANKPARVTQRPELKTFFE</sequence>
<keyword evidence="2" id="KW-1185">Reference proteome</keyword>
<evidence type="ECO:0000313" key="1">
    <source>
        <dbReference type="EMBL" id="KAH7674999.1"/>
    </source>
</evidence>
<dbReference type="EMBL" id="CM037018">
    <property type="protein sequence ID" value="KAH7674999.1"/>
    <property type="molecule type" value="Genomic_DNA"/>
</dbReference>
<evidence type="ECO:0000313" key="2">
    <source>
        <dbReference type="Proteomes" id="UP000827976"/>
    </source>
</evidence>
<protein>
    <submittedName>
        <fullName evidence="1">Uncharacterized protein</fullName>
    </submittedName>
</protein>
<gene>
    <name evidence="1" type="ORF">IHE45_08G109500</name>
</gene>
<reference evidence="2" key="1">
    <citation type="journal article" date="2022" name="Nat. Commun.">
        <title>Chromosome evolution and the genetic basis of agronomically important traits in greater yam.</title>
        <authorList>
            <person name="Bredeson J.V."/>
            <person name="Lyons J.B."/>
            <person name="Oniyinde I.O."/>
            <person name="Okereke N.R."/>
            <person name="Kolade O."/>
            <person name="Nnabue I."/>
            <person name="Nwadili C.O."/>
            <person name="Hribova E."/>
            <person name="Parker M."/>
            <person name="Nwogha J."/>
            <person name="Shu S."/>
            <person name="Carlson J."/>
            <person name="Kariba R."/>
            <person name="Muthemba S."/>
            <person name="Knop K."/>
            <person name="Barton G.J."/>
            <person name="Sherwood A.V."/>
            <person name="Lopez-Montes A."/>
            <person name="Asiedu R."/>
            <person name="Jamnadass R."/>
            <person name="Muchugi A."/>
            <person name="Goodstein D."/>
            <person name="Egesi C.N."/>
            <person name="Featherston J."/>
            <person name="Asfaw A."/>
            <person name="Simpson G.G."/>
            <person name="Dolezel J."/>
            <person name="Hendre P.S."/>
            <person name="Van Deynze A."/>
            <person name="Kumar P.L."/>
            <person name="Obidiegwu J.E."/>
            <person name="Bhattacharjee R."/>
            <person name="Rokhsar D.S."/>
        </authorList>
    </citation>
    <scope>NUCLEOTIDE SEQUENCE [LARGE SCALE GENOMIC DNA]</scope>
    <source>
        <strain evidence="2">cv. TDa95/00328</strain>
    </source>
</reference>
<organism evidence="1 2">
    <name type="scientific">Dioscorea alata</name>
    <name type="common">Purple yam</name>
    <dbReference type="NCBI Taxonomy" id="55571"/>
    <lineage>
        <taxon>Eukaryota</taxon>
        <taxon>Viridiplantae</taxon>
        <taxon>Streptophyta</taxon>
        <taxon>Embryophyta</taxon>
        <taxon>Tracheophyta</taxon>
        <taxon>Spermatophyta</taxon>
        <taxon>Magnoliopsida</taxon>
        <taxon>Liliopsida</taxon>
        <taxon>Dioscoreales</taxon>
        <taxon>Dioscoreaceae</taxon>
        <taxon>Dioscorea</taxon>
    </lineage>
</organism>
<accession>A0ACB7VL78</accession>
<name>A0ACB7VL78_DIOAL</name>
<proteinExistence type="predicted"/>